<feature type="transmembrane region" description="Helical" evidence="2">
    <location>
        <begin position="6"/>
        <end position="25"/>
    </location>
</feature>
<feature type="transmembrane region" description="Helical" evidence="2">
    <location>
        <begin position="377"/>
        <end position="396"/>
    </location>
</feature>
<feature type="region of interest" description="Disordered" evidence="1">
    <location>
        <begin position="417"/>
        <end position="437"/>
    </location>
</feature>
<feature type="transmembrane region" description="Helical" evidence="2">
    <location>
        <begin position="111"/>
        <end position="133"/>
    </location>
</feature>
<proteinExistence type="predicted"/>
<gene>
    <name evidence="3" type="ORF">EGYM00392_LOCUS54415</name>
</gene>
<evidence type="ECO:0000256" key="1">
    <source>
        <dbReference type="SAM" id="MobiDB-lite"/>
    </source>
</evidence>
<dbReference type="EMBL" id="HBGA01149620">
    <property type="protein sequence ID" value="CAD9043232.1"/>
    <property type="molecule type" value="Transcribed_RNA"/>
</dbReference>
<accession>A0A7S1NVE1</accession>
<keyword evidence="2" id="KW-1133">Transmembrane helix</keyword>
<feature type="transmembrane region" description="Helical" evidence="2">
    <location>
        <begin position="76"/>
        <end position="99"/>
    </location>
</feature>
<organism evidence="3">
    <name type="scientific">Eutreptiella gymnastica</name>
    <dbReference type="NCBI Taxonomy" id="73025"/>
    <lineage>
        <taxon>Eukaryota</taxon>
        <taxon>Discoba</taxon>
        <taxon>Euglenozoa</taxon>
        <taxon>Euglenida</taxon>
        <taxon>Spirocuta</taxon>
        <taxon>Euglenophyceae</taxon>
        <taxon>Eutreptiales</taxon>
        <taxon>Eutreptiaceae</taxon>
        <taxon>Eutreptiella</taxon>
    </lineage>
</organism>
<sequence>MEASLAVSLMLLGSVAFIFTLIYMLNSPDQHIRSYTWNVVTASIQIFMAIILQDAWTASLKWYMLPADAGPLLVNALYFGLLLSWHSILQVILAATCGVRCRRPQCHRSMVLNLKCWAVTFGVASGGMSKLAWSNLQDSFQDNLAAAALLPLVAFATLCGMFHCFDTLRYWVALSDDGRVDEYEEIWDSYTDKTEDSVLSMAVALVLVKAQHFAMSGTLPLVNGDLRPGTVMPSQAVDLCLTCLVWVPVIVLVDRCVPAHYPVFKRRLTLTAGNCIAFGLINSTTRWVLQECGPDTAGAMLSLPVALLVTALGMFLIYSLDFVADMERHTGSVEANIRQMVVPISTLIGFGWKKAFGDAAKRLVAEVDFFPDPVEHLILALILILWILPGWRAYFLPVIMEQELAKADTVFSKVAGSGEGAATSEKQTEQKALLTAP</sequence>
<keyword evidence="2" id="KW-0472">Membrane</keyword>
<feature type="transmembrane region" description="Helical" evidence="2">
    <location>
        <begin position="37"/>
        <end position="56"/>
    </location>
</feature>
<keyword evidence="2" id="KW-0812">Transmembrane</keyword>
<dbReference type="AlphaFoldDB" id="A0A7S1NVE1"/>
<name>A0A7S1NVE1_9EUGL</name>
<reference evidence="3" key="1">
    <citation type="submission" date="2021-01" db="EMBL/GenBank/DDBJ databases">
        <authorList>
            <person name="Corre E."/>
            <person name="Pelletier E."/>
            <person name="Niang G."/>
            <person name="Scheremetjew M."/>
            <person name="Finn R."/>
            <person name="Kale V."/>
            <person name="Holt S."/>
            <person name="Cochrane G."/>
            <person name="Meng A."/>
            <person name="Brown T."/>
            <person name="Cohen L."/>
        </authorList>
    </citation>
    <scope>NUCLEOTIDE SEQUENCE</scope>
    <source>
        <strain evidence="3">NIES-381</strain>
    </source>
</reference>
<evidence type="ECO:0000313" key="3">
    <source>
        <dbReference type="EMBL" id="CAD9043232.1"/>
    </source>
</evidence>
<evidence type="ECO:0000256" key="2">
    <source>
        <dbReference type="SAM" id="Phobius"/>
    </source>
</evidence>
<feature type="transmembrane region" description="Helical" evidence="2">
    <location>
        <begin position="301"/>
        <end position="323"/>
    </location>
</feature>
<feature type="transmembrane region" description="Helical" evidence="2">
    <location>
        <begin position="145"/>
        <end position="165"/>
    </location>
</feature>
<protein>
    <submittedName>
        <fullName evidence="3">Uncharacterized protein</fullName>
    </submittedName>
</protein>